<sequence>MSPKQFIIIGVSAAAALLSNSPLVAAIGSVAQHNPPTDGYPPLHNTTEFDALLNSTLCRYGNRFGPDPDEEHLTIIVNEGGMQSLEVACPREDGDWPAFHVLWRMYATSDLDRYRRLDGKPLEESIFQFRAPGRLLAVDPLSLVKVGAPQDDLKQLISAFGEVESPYFYHDLPTSPGYGEESFDSDDYLVTRRYLYVSEKGEPHDKATGVAVQRLEKVCWTAKDALIRDFGDFKDLCALYRGAAEGALISAESRGWKFEKTKGSRCDVTYQTEGRV</sequence>
<feature type="chain" id="PRO_5029637329" evidence="1">
    <location>
        <begin position="27"/>
        <end position="276"/>
    </location>
</feature>
<evidence type="ECO:0000256" key="1">
    <source>
        <dbReference type="SAM" id="SignalP"/>
    </source>
</evidence>
<dbReference type="AlphaFoldDB" id="A0A7J6P3N7"/>
<protein>
    <submittedName>
        <fullName evidence="2">Uncharacterized protein</fullName>
    </submittedName>
</protein>
<evidence type="ECO:0000313" key="3">
    <source>
        <dbReference type="Proteomes" id="UP000541610"/>
    </source>
</evidence>
<feature type="signal peptide" evidence="1">
    <location>
        <begin position="1"/>
        <end position="26"/>
    </location>
</feature>
<dbReference type="OrthoDB" id="10455043at2759"/>
<reference evidence="2 3" key="1">
    <citation type="submission" date="2020-04" db="EMBL/GenBank/DDBJ databases">
        <title>Perkinsus olseni comparative genomics.</title>
        <authorList>
            <person name="Bogema D.R."/>
        </authorList>
    </citation>
    <scope>NUCLEOTIDE SEQUENCE [LARGE SCALE GENOMIC DNA]</scope>
    <source>
        <strain evidence="2">00978-12</strain>
    </source>
</reference>
<dbReference type="Proteomes" id="UP000541610">
    <property type="component" value="Unassembled WGS sequence"/>
</dbReference>
<proteinExistence type="predicted"/>
<dbReference type="EMBL" id="JABANP010000092">
    <property type="protein sequence ID" value="KAF4690774.1"/>
    <property type="molecule type" value="Genomic_DNA"/>
</dbReference>
<evidence type="ECO:0000313" key="2">
    <source>
        <dbReference type="EMBL" id="KAF4690774.1"/>
    </source>
</evidence>
<comment type="caution">
    <text evidence="2">The sequence shown here is derived from an EMBL/GenBank/DDBJ whole genome shotgun (WGS) entry which is preliminary data.</text>
</comment>
<name>A0A7J6P3N7_PEROL</name>
<keyword evidence="1" id="KW-0732">Signal</keyword>
<gene>
    <name evidence="2" type="ORF">FOZ60_016860</name>
</gene>
<organism evidence="2 3">
    <name type="scientific">Perkinsus olseni</name>
    <name type="common">Perkinsus atlanticus</name>
    <dbReference type="NCBI Taxonomy" id="32597"/>
    <lineage>
        <taxon>Eukaryota</taxon>
        <taxon>Sar</taxon>
        <taxon>Alveolata</taxon>
        <taxon>Perkinsozoa</taxon>
        <taxon>Perkinsea</taxon>
        <taxon>Perkinsida</taxon>
        <taxon>Perkinsidae</taxon>
        <taxon>Perkinsus</taxon>
    </lineage>
</organism>
<accession>A0A7J6P3N7</accession>